<dbReference type="EMBL" id="UOFJ01000414">
    <property type="protein sequence ID" value="VAW69343.1"/>
    <property type="molecule type" value="Genomic_DNA"/>
</dbReference>
<reference evidence="1" key="1">
    <citation type="submission" date="2018-06" db="EMBL/GenBank/DDBJ databases">
        <authorList>
            <person name="Zhirakovskaya E."/>
        </authorList>
    </citation>
    <scope>NUCLEOTIDE SEQUENCE</scope>
</reference>
<dbReference type="AlphaFoldDB" id="A0A3B0XYX7"/>
<protein>
    <submittedName>
        <fullName evidence="1">Uncharacterized protein</fullName>
    </submittedName>
</protein>
<sequence>MKHLKNSCSLLFVRYILIAVLSGIPTSVFSVTVINIVTNGVDNNQIDDGVIAAPDGGLVNFSISADAIEAFDGNIVMGSMGAIFLDEVISKENGGLFFTPGTSLSINRGLGSLSLNITGNTIFNSGLDVFAALNVSTLAGQIYNGNVVIMESASVSLQAALNDITFMGTVDGNGSAMGSGLAIQQNKEYLSQNPGHPIENRGLNGDTQYNNLSIKNIHMHQ</sequence>
<evidence type="ECO:0000313" key="1">
    <source>
        <dbReference type="EMBL" id="VAW69343.1"/>
    </source>
</evidence>
<name>A0A3B0XYX7_9ZZZZ</name>
<accession>A0A3B0XYX7</accession>
<proteinExistence type="predicted"/>
<gene>
    <name evidence="1" type="ORF">MNBD_GAMMA10-2754</name>
</gene>
<organism evidence="1">
    <name type="scientific">hydrothermal vent metagenome</name>
    <dbReference type="NCBI Taxonomy" id="652676"/>
    <lineage>
        <taxon>unclassified sequences</taxon>
        <taxon>metagenomes</taxon>
        <taxon>ecological metagenomes</taxon>
    </lineage>
</organism>